<dbReference type="InterPro" id="IPR050778">
    <property type="entry name" value="Cueball_EGF_LRP_Nidogen"/>
</dbReference>
<gene>
    <name evidence="7" type="ORF">Celaphus_00013168</name>
</gene>
<reference evidence="7 8" key="1">
    <citation type="journal article" date="2018" name="Mol. Genet. Genomics">
        <title>The red deer Cervus elaphus genome CerEla1.0: sequencing, annotating, genes, and chromosomes.</title>
        <authorList>
            <person name="Bana N.A."/>
            <person name="Nyiri A."/>
            <person name="Nagy J."/>
            <person name="Frank K."/>
            <person name="Nagy T."/>
            <person name="Steger V."/>
            <person name="Schiller M."/>
            <person name="Lakatos P."/>
            <person name="Sugar L."/>
            <person name="Horn P."/>
            <person name="Barta E."/>
            <person name="Orosz L."/>
        </authorList>
    </citation>
    <scope>NUCLEOTIDE SEQUENCE [LARGE SCALE GENOMIC DNA]</scope>
    <source>
        <strain evidence="7">Hungarian</strain>
    </source>
</reference>
<keyword evidence="5" id="KW-0325">Glycoprotein</keyword>
<sequence length="247" mass="27504">MCVLVTGAEEVLLLARRTDLRRISLDTPDFTDIVLQVDDIRHAIAIDYDPLEGYVYWTDDEVRAIRRAYLDGSGAQTLVNTEINDPDGIAVDWVARNLYWTDTGTDRIEVTRLNGTSRKILVSEDLDEPRAIVLHPVMGLMYWTDWGENPKIECANLDGQERHVLVNTSLGWPNGLALDLQEGKLYWGDAKTDKIEVSVPIRDPQLFCGGGGLARQPLTLGLSTFLGPAWSTGQTLLACFSVEKGCR</sequence>
<accession>A0A212DGR0</accession>
<keyword evidence="3" id="KW-0677">Repeat</keyword>
<dbReference type="SMART" id="SM00135">
    <property type="entry name" value="LY"/>
    <property type="match status" value="4"/>
</dbReference>
<keyword evidence="8" id="KW-1185">Reference proteome</keyword>
<evidence type="ECO:0008006" key="9">
    <source>
        <dbReference type="Google" id="ProtNLM"/>
    </source>
</evidence>
<evidence type="ECO:0000256" key="6">
    <source>
        <dbReference type="PROSITE-ProRule" id="PRU00461"/>
    </source>
</evidence>
<evidence type="ECO:0000256" key="4">
    <source>
        <dbReference type="ARBA" id="ARBA00023157"/>
    </source>
</evidence>
<dbReference type="PANTHER" id="PTHR46513">
    <property type="entry name" value="VITELLOGENIN RECEPTOR-LIKE PROTEIN-RELATED-RELATED"/>
    <property type="match status" value="1"/>
</dbReference>
<evidence type="ECO:0000256" key="2">
    <source>
        <dbReference type="ARBA" id="ARBA00022729"/>
    </source>
</evidence>
<dbReference type="Pfam" id="PF00058">
    <property type="entry name" value="Ldl_recept_b"/>
    <property type="match status" value="3"/>
</dbReference>
<dbReference type="InterPro" id="IPR000033">
    <property type="entry name" value="LDLR_classB_rpt"/>
</dbReference>
<keyword evidence="4" id="KW-1015">Disulfide bond</keyword>
<evidence type="ECO:0000256" key="5">
    <source>
        <dbReference type="ARBA" id="ARBA00023180"/>
    </source>
</evidence>
<dbReference type="InterPro" id="IPR011042">
    <property type="entry name" value="6-blade_b-propeller_TolB-like"/>
</dbReference>
<dbReference type="GO" id="GO:0007399">
    <property type="term" value="P:nervous system development"/>
    <property type="evidence" value="ECO:0007669"/>
    <property type="project" value="TreeGrafter"/>
</dbReference>
<feature type="repeat" description="LDL-receptor class B" evidence="6">
    <location>
        <begin position="96"/>
        <end position="138"/>
    </location>
</feature>
<dbReference type="PANTHER" id="PTHR46513:SF16">
    <property type="entry name" value="LOW-DENSITY LIPOPROTEIN RECEPTOR-RELATED PROTEIN 5"/>
    <property type="match status" value="1"/>
</dbReference>
<dbReference type="AlphaFoldDB" id="A0A212DGR0"/>
<feature type="repeat" description="LDL-receptor class B" evidence="6">
    <location>
        <begin position="53"/>
        <end position="95"/>
    </location>
</feature>
<keyword evidence="2" id="KW-0732">Signal</keyword>
<dbReference type="PROSITE" id="PS51120">
    <property type="entry name" value="LDLRB"/>
    <property type="match status" value="3"/>
</dbReference>
<protein>
    <recommendedName>
        <fullName evidence="9">LRP5</fullName>
    </recommendedName>
</protein>
<evidence type="ECO:0000256" key="3">
    <source>
        <dbReference type="ARBA" id="ARBA00022737"/>
    </source>
</evidence>
<proteinExistence type="predicted"/>
<dbReference type="OrthoDB" id="9670490at2759"/>
<comment type="caution">
    <text evidence="7">The sequence shown here is derived from an EMBL/GenBank/DDBJ whole genome shotgun (WGS) entry which is preliminary data.</text>
</comment>
<dbReference type="FunFam" id="2.120.10.30:FF:000241">
    <property type="entry name" value="Low-density lipoprotein receptor-related protein 6"/>
    <property type="match status" value="1"/>
</dbReference>
<dbReference type="Proteomes" id="UP000242450">
    <property type="component" value="Chromosome 2"/>
</dbReference>
<name>A0A212DGR0_CEREH</name>
<organism evidence="7 8">
    <name type="scientific">Cervus elaphus hippelaphus</name>
    <name type="common">European red deer</name>
    <dbReference type="NCBI Taxonomy" id="46360"/>
    <lineage>
        <taxon>Eukaryota</taxon>
        <taxon>Metazoa</taxon>
        <taxon>Chordata</taxon>
        <taxon>Craniata</taxon>
        <taxon>Vertebrata</taxon>
        <taxon>Euteleostomi</taxon>
        <taxon>Mammalia</taxon>
        <taxon>Eutheria</taxon>
        <taxon>Laurasiatheria</taxon>
        <taxon>Artiodactyla</taxon>
        <taxon>Ruminantia</taxon>
        <taxon>Pecora</taxon>
        <taxon>Cervidae</taxon>
        <taxon>Cervinae</taxon>
        <taxon>Cervus</taxon>
    </lineage>
</organism>
<feature type="non-terminal residue" evidence="7">
    <location>
        <position position="247"/>
    </location>
</feature>
<dbReference type="SUPFAM" id="SSF63825">
    <property type="entry name" value="YWTD domain"/>
    <property type="match status" value="1"/>
</dbReference>
<dbReference type="Gene3D" id="2.120.10.30">
    <property type="entry name" value="TolB, C-terminal domain"/>
    <property type="match status" value="1"/>
</dbReference>
<evidence type="ECO:0000313" key="8">
    <source>
        <dbReference type="Proteomes" id="UP000242450"/>
    </source>
</evidence>
<feature type="repeat" description="LDL-receptor class B" evidence="6">
    <location>
        <begin position="139"/>
        <end position="182"/>
    </location>
</feature>
<keyword evidence="1" id="KW-0245">EGF-like domain</keyword>
<dbReference type="EMBL" id="MKHE01000002">
    <property type="protein sequence ID" value="OWK17438.1"/>
    <property type="molecule type" value="Genomic_DNA"/>
</dbReference>
<evidence type="ECO:0000256" key="1">
    <source>
        <dbReference type="ARBA" id="ARBA00022536"/>
    </source>
</evidence>
<evidence type="ECO:0000313" key="7">
    <source>
        <dbReference type="EMBL" id="OWK17438.1"/>
    </source>
</evidence>